<dbReference type="Gene3D" id="3.80.10.10">
    <property type="entry name" value="Ribonuclease Inhibitor"/>
    <property type="match status" value="1"/>
</dbReference>
<keyword evidence="1" id="KW-0812">Transmembrane</keyword>
<dbReference type="InterPro" id="IPR032675">
    <property type="entry name" value="LRR_dom_sf"/>
</dbReference>
<gene>
    <name evidence="2" type="ORF">NEQG_00706</name>
</gene>
<dbReference type="EMBL" id="GL870877">
    <property type="protein sequence ID" value="EIJ88887.1"/>
    <property type="molecule type" value="Genomic_DNA"/>
</dbReference>
<organism evidence="2 3">
    <name type="scientific">Nematocida parisii (strain ERTm3)</name>
    <name type="common">Nematode killer fungus</name>
    <dbReference type="NCBI Taxonomy" id="935791"/>
    <lineage>
        <taxon>Eukaryota</taxon>
        <taxon>Fungi</taxon>
        <taxon>Fungi incertae sedis</taxon>
        <taxon>Microsporidia</taxon>
        <taxon>Nematocida</taxon>
    </lineage>
</organism>
<evidence type="ECO:0000313" key="3">
    <source>
        <dbReference type="Proteomes" id="UP000002872"/>
    </source>
</evidence>
<dbReference type="OrthoDB" id="2187853at2759"/>
<dbReference type="SUPFAM" id="SSF52047">
    <property type="entry name" value="RNI-like"/>
    <property type="match status" value="1"/>
</dbReference>
<dbReference type="InParanoid" id="I3EI40"/>
<keyword evidence="1" id="KW-0472">Membrane</keyword>
<keyword evidence="1" id="KW-1133">Transmembrane helix</keyword>
<protein>
    <submittedName>
        <fullName evidence="2">Uncharacterized protein</fullName>
    </submittedName>
</protein>
<evidence type="ECO:0000313" key="2">
    <source>
        <dbReference type="EMBL" id="EIJ88887.1"/>
    </source>
</evidence>
<reference evidence="2" key="1">
    <citation type="submission" date="2011-01" db="EMBL/GenBank/DDBJ databases">
        <title>The Genome Sequence of Nematocida parisii strain ERTm3.</title>
        <authorList>
            <consortium name="The Broad Institute Genome Sequencing Platform"/>
            <consortium name="The Broad Institute Genome Sequencing Center for Infectious Disease"/>
            <person name="Cuomo C."/>
            <person name="Troemel E."/>
            <person name="Young S.K."/>
            <person name="Zeng Q."/>
            <person name="Gargeya S."/>
            <person name="Fitzgerald M."/>
            <person name="Haas B."/>
            <person name="Abouelleil A."/>
            <person name="Alvarado L."/>
            <person name="Arachchi H.M."/>
            <person name="Berlin A."/>
            <person name="Chapman S.B."/>
            <person name="Gearin G."/>
            <person name="Goldberg J."/>
            <person name="Griggs A."/>
            <person name="Gujja S."/>
            <person name="Hansen M."/>
            <person name="Heiman D."/>
            <person name="Howarth C."/>
            <person name="Larimer J."/>
            <person name="Lui A."/>
            <person name="MacDonald P.J.P."/>
            <person name="McCowen C."/>
            <person name="Montmayeur A."/>
            <person name="Murphy C."/>
            <person name="Neiman D."/>
            <person name="Pearson M."/>
            <person name="Priest M."/>
            <person name="Roberts A."/>
            <person name="Saif S."/>
            <person name="Shea T."/>
            <person name="Sisk P."/>
            <person name="Stolte C."/>
            <person name="Sykes S."/>
            <person name="Wortman J."/>
            <person name="Nusbaum C."/>
            <person name="Birren B."/>
        </authorList>
    </citation>
    <scope>NUCLEOTIDE SEQUENCE</scope>
    <source>
        <strain evidence="2">ERTm3</strain>
    </source>
</reference>
<dbReference type="OMA" id="HAWIDEI"/>
<dbReference type="HOGENOM" id="CLU_561492_0_0_1"/>
<evidence type="ECO:0000256" key="1">
    <source>
        <dbReference type="SAM" id="Phobius"/>
    </source>
</evidence>
<dbReference type="AlphaFoldDB" id="I3EI40"/>
<dbReference type="VEuPathDB" id="MicrosporidiaDB:NEQG_00706"/>
<proteinExistence type="predicted"/>
<sequence>MTESIAVFICTVIVICTIFWVWHMHIKHYNRVKCTIVLNDLERNIKLDININNAFKEMQMVSERNSWVIATVKSCNSIPKKRFIQILQALKQLKIEELRIEEMEIDLEHAWIDEIKTLKSISLHNSRISPVLIYEISRLPNIESLKISGESSIWDRGDIVQLSINDTIRSIVVQNVRKGLMEGLFQSVFFASVRSISLNRSNVELVELFRSTNTESIRKIDIANEKIRYSDRLILQRFTNLEILSVTQTKVCTAGINLSENPEILRFNQLWQFKIDKGIYYSLFYNTLLETSESNFHLLINHPEDNCSIEYIPIINNLSRLFCRARSHNVLQIRVASLPTAGTDTSQMQCIGQSMHKSLPFIKDTQIEHLLVTFNTDMCQEKIQNVLETIVFQTQAYHPEKISIYFKYTSTLSKLYIDSLVSNERHCSLKEVTLNNIIVLDESISSECNESSTSMPSNNAPVSLSMKYAPKKADEHPWQMNFYSNEITSSINS</sequence>
<accession>I3EI40</accession>
<keyword evidence="3" id="KW-1185">Reference proteome</keyword>
<feature type="transmembrane region" description="Helical" evidence="1">
    <location>
        <begin position="6"/>
        <end position="23"/>
    </location>
</feature>
<dbReference type="Proteomes" id="UP000002872">
    <property type="component" value="Unassembled WGS sequence"/>
</dbReference>
<name>I3EI40_NEMP3</name>